<proteinExistence type="predicted"/>
<evidence type="ECO:0000259" key="3">
    <source>
        <dbReference type="PROSITE" id="PS50043"/>
    </source>
</evidence>
<dbReference type="GO" id="GO:0006355">
    <property type="term" value="P:regulation of DNA-templated transcription"/>
    <property type="evidence" value="ECO:0007669"/>
    <property type="project" value="InterPro"/>
</dbReference>
<evidence type="ECO:0000313" key="5">
    <source>
        <dbReference type="Proteomes" id="UP000290567"/>
    </source>
</evidence>
<name>A0A4P5PGL2_9ENTE</name>
<dbReference type="OrthoDB" id="9789954at2"/>
<dbReference type="Proteomes" id="UP000290567">
    <property type="component" value="Unassembled WGS sequence"/>
</dbReference>
<dbReference type="InterPro" id="IPR018656">
    <property type="entry name" value="DUF2087"/>
</dbReference>
<dbReference type="Gene3D" id="1.10.10.10">
    <property type="entry name" value="Winged helix-like DNA-binding domain superfamily/Winged helix DNA-binding domain"/>
    <property type="match status" value="1"/>
</dbReference>
<dbReference type="GO" id="GO:0003677">
    <property type="term" value="F:DNA binding"/>
    <property type="evidence" value="ECO:0007669"/>
    <property type="project" value="InterPro"/>
</dbReference>
<dbReference type="InterPro" id="IPR000792">
    <property type="entry name" value="Tscrpt_reg_LuxR_C"/>
</dbReference>
<accession>A0A4P5PGL2</accession>
<dbReference type="PROSITE" id="PS50043">
    <property type="entry name" value="HTH_LUXR_2"/>
    <property type="match status" value="1"/>
</dbReference>
<organism evidence="4 5">
    <name type="scientific">Enterococcus florum</name>
    <dbReference type="NCBI Taxonomy" id="2480627"/>
    <lineage>
        <taxon>Bacteria</taxon>
        <taxon>Bacillati</taxon>
        <taxon>Bacillota</taxon>
        <taxon>Bacilli</taxon>
        <taxon>Lactobacillales</taxon>
        <taxon>Enterococcaceae</taxon>
        <taxon>Enterococcus</taxon>
    </lineage>
</organism>
<feature type="domain" description="HTH luxR-type" evidence="3">
    <location>
        <begin position="65"/>
        <end position="125"/>
    </location>
</feature>
<keyword evidence="5" id="KW-1185">Reference proteome</keyword>
<dbReference type="SMART" id="SM00421">
    <property type="entry name" value="HTH_LUXR"/>
    <property type="match status" value="1"/>
</dbReference>
<dbReference type="SUPFAM" id="SSF46894">
    <property type="entry name" value="C-terminal effector domain of the bipartite response regulators"/>
    <property type="match status" value="1"/>
</dbReference>
<reference evidence="5" key="1">
    <citation type="submission" date="2019-02" db="EMBL/GenBank/DDBJ databases">
        <title>Draft genome sequence of Enterococcus sp. Gos25-1.</title>
        <authorList>
            <person name="Tanaka N."/>
            <person name="Shiwa Y."/>
            <person name="Fujita N."/>
        </authorList>
    </citation>
    <scope>NUCLEOTIDE SEQUENCE [LARGE SCALE GENOMIC DNA]</scope>
    <source>
        <strain evidence="5">Gos25-1</strain>
    </source>
</reference>
<sequence length="236" mass="27566">MKSTINIHQQGYDYQNGVYTCLYCEQSFEEGYIYSLNGRNATAKKAMEEHINSEHDGALYALISQSKKISGLSETQQEILELFAQQLSDSVIAQRLGITTSAVRNHRFKLREKERQATVFLSIMNLLKDESYVLPHKGARMIDERYQITQEEKQQVLSTFFSEDQKLISLPRKEKRKVIVLAKIAESFDSKKNYSEKAVNQVIQLFFEDFVTVRRYLIEYGFLNRTKDGQSYWRID</sequence>
<evidence type="ECO:0000256" key="2">
    <source>
        <dbReference type="ARBA" id="ARBA00023163"/>
    </source>
</evidence>
<dbReference type="InterPro" id="IPR036388">
    <property type="entry name" value="WH-like_DNA-bd_sf"/>
</dbReference>
<dbReference type="RefSeq" id="WP_146624280.1">
    <property type="nucleotide sequence ID" value="NZ_BJCC01000051.1"/>
</dbReference>
<comment type="caution">
    <text evidence="4">The sequence shown here is derived from an EMBL/GenBank/DDBJ whole genome shotgun (WGS) entry which is preliminary data.</text>
</comment>
<dbReference type="EMBL" id="BJCC01000051">
    <property type="protein sequence ID" value="GCF95914.1"/>
    <property type="molecule type" value="Genomic_DNA"/>
</dbReference>
<dbReference type="InterPro" id="IPR016032">
    <property type="entry name" value="Sig_transdc_resp-reg_C-effctor"/>
</dbReference>
<evidence type="ECO:0000256" key="1">
    <source>
        <dbReference type="ARBA" id="ARBA00023015"/>
    </source>
</evidence>
<dbReference type="AlphaFoldDB" id="A0A4P5PGL2"/>
<protein>
    <submittedName>
        <fullName evidence="4">LytTR family transcriptional regulator</fullName>
    </submittedName>
</protein>
<evidence type="ECO:0000313" key="4">
    <source>
        <dbReference type="EMBL" id="GCF95914.1"/>
    </source>
</evidence>
<dbReference type="Pfam" id="PF09860">
    <property type="entry name" value="DUF2087"/>
    <property type="match status" value="1"/>
</dbReference>
<keyword evidence="1" id="KW-0805">Transcription regulation</keyword>
<gene>
    <name evidence="4" type="ORF">NRIC_38050</name>
</gene>
<keyword evidence="2" id="KW-0804">Transcription</keyword>